<keyword evidence="4" id="KW-1185">Reference proteome</keyword>
<dbReference type="PANTHER" id="PTHR34136">
    <property type="match status" value="1"/>
</dbReference>
<dbReference type="PANTHER" id="PTHR34136:SF1">
    <property type="entry name" value="UDP-N-ACETYL-D-MANNOSAMINURONIC ACID TRANSFERASE"/>
    <property type="match status" value="1"/>
</dbReference>
<evidence type="ECO:0000313" key="4">
    <source>
        <dbReference type="Proteomes" id="UP001596415"/>
    </source>
</evidence>
<dbReference type="CDD" id="cd06533">
    <property type="entry name" value="Glyco_transf_WecG_TagA"/>
    <property type="match status" value="1"/>
</dbReference>
<accession>A0ABW2MQI9</accession>
<dbReference type="Proteomes" id="UP001596415">
    <property type="component" value="Unassembled WGS sequence"/>
</dbReference>
<evidence type="ECO:0000256" key="1">
    <source>
        <dbReference type="ARBA" id="ARBA00022676"/>
    </source>
</evidence>
<name>A0ABW2MQI9_9FLAO</name>
<dbReference type="Pfam" id="PF03808">
    <property type="entry name" value="Glyco_tran_WecG"/>
    <property type="match status" value="1"/>
</dbReference>
<dbReference type="RefSeq" id="WP_380215586.1">
    <property type="nucleotide sequence ID" value="NZ_JBHTBN010000001.1"/>
</dbReference>
<evidence type="ECO:0000256" key="2">
    <source>
        <dbReference type="ARBA" id="ARBA00022679"/>
    </source>
</evidence>
<protein>
    <submittedName>
        <fullName evidence="3">WecB/TagA/CpsF family glycosyltransferase</fullName>
    </submittedName>
</protein>
<keyword evidence="2" id="KW-0808">Transferase</keyword>
<sequence>MKKKIITSHISQGSLESHLPAILKLAKDRTPSYCCFTNVHMLIEAYDDPAFNTVVNEATYAFPDGAPVAKMFQKLYNIEQERIAGMDFLPFFIEKCDQHALNIAFVGSTDSVLEKIKVKIASEYKNITITALISPPFGKPWDNEAYIEIINAAKTNVVFVGLGCPKQEKWMYEHSAKINAILFGLGGAFPVYVDEIKRAPSWMRNNSLEWLYRLLMEPKRMFKRYYYTNTKFLRLASTQIKNK</sequence>
<dbReference type="EMBL" id="JBHTBN010000001">
    <property type="protein sequence ID" value="MFC7356135.1"/>
    <property type="molecule type" value="Genomic_DNA"/>
</dbReference>
<dbReference type="InterPro" id="IPR004629">
    <property type="entry name" value="WecG_TagA_CpsF"/>
</dbReference>
<gene>
    <name evidence="3" type="ORF">ACFQO1_00420</name>
</gene>
<organism evidence="3 4">
    <name type="scientific">Jejudonia soesokkakensis</name>
    <dbReference type="NCBI Taxonomy" id="1323432"/>
    <lineage>
        <taxon>Bacteria</taxon>
        <taxon>Pseudomonadati</taxon>
        <taxon>Bacteroidota</taxon>
        <taxon>Flavobacteriia</taxon>
        <taxon>Flavobacteriales</taxon>
        <taxon>Flavobacteriaceae</taxon>
        <taxon>Jejudonia</taxon>
    </lineage>
</organism>
<keyword evidence="1" id="KW-0328">Glycosyltransferase</keyword>
<proteinExistence type="predicted"/>
<comment type="caution">
    <text evidence="3">The sequence shown here is derived from an EMBL/GenBank/DDBJ whole genome shotgun (WGS) entry which is preliminary data.</text>
</comment>
<evidence type="ECO:0000313" key="3">
    <source>
        <dbReference type="EMBL" id="MFC7356135.1"/>
    </source>
</evidence>
<dbReference type="NCBIfam" id="TIGR00696">
    <property type="entry name" value="wecG_tagA_cpsF"/>
    <property type="match status" value="1"/>
</dbReference>
<reference evidence="4" key="1">
    <citation type="journal article" date="2019" name="Int. J. Syst. Evol. Microbiol.">
        <title>The Global Catalogue of Microorganisms (GCM) 10K type strain sequencing project: providing services to taxonomists for standard genome sequencing and annotation.</title>
        <authorList>
            <consortium name="The Broad Institute Genomics Platform"/>
            <consortium name="The Broad Institute Genome Sequencing Center for Infectious Disease"/>
            <person name="Wu L."/>
            <person name="Ma J."/>
        </authorList>
    </citation>
    <scope>NUCLEOTIDE SEQUENCE [LARGE SCALE GENOMIC DNA]</scope>
    <source>
        <strain evidence="4">CGMCC 1.16306</strain>
    </source>
</reference>